<dbReference type="Gene3D" id="3.90.1680.20">
    <property type="match status" value="1"/>
</dbReference>
<dbReference type="RefSeq" id="WP_244408292.1">
    <property type="nucleotide sequence ID" value="NZ_AP025637.1"/>
</dbReference>
<protein>
    <submittedName>
        <fullName evidence="1">Uncharacterized protein</fullName>
    </submittedName>
</protein>
<sequence>MGHAVVEKALLDAATKRADKLRAKGKRVDFDELLRMEPDSGTTNIRNTASAHWKRWLGVESRCLVPFTSFSEFNREAGGYIWFARD</sequence>
<proteinExistence type="predicted"/>
<dbReference type="Proteomes" id="UP000831327">
    <property type="component" value="Chromosome"/>
</dbReference>
<gene>
    <name evidence="1" type="ORF">Rmf_40290</name>
</gene>
<dbReference type="EMBL" id="AP025637">
    <property type="protein sequence ID" value="BDG74100.1"/>
    <property type="molecule type" value="Genomic_DNA"/>
</dbReference>
<reference evidence="1 2" key="1">
    <citation type="journal article" date="2016" name="Microbes Environ.">
        <title>Phylogenetically diverse aerobic anoxygenic phototrophic bacteria isolated from epilithic biofilms in Tama river, Japan.</title>
        <authorList>
            <person name="Hirose S."/>
            <person name="Matsuura K."/>
            <person name="Haruta S."/>
        </authorList>
    </citation>
    <scope>NUCLEOTIDE SEQUENCE [LARGE SCALE GENOMIC DNA]</scope>
    <source>
        <strain evidence="1 2">S08</strain>
    </source>
</reference>
<evidence type="ECO:0000313" key="1">
    <source>
        <dbReference type="EMBL" id="BDG74100.1"/>
    </source>
</evidence>
<evidence type="ECO:0000313" key="2">
    <source>
        <dbReference type="Proteomes" id="UP000831327"/>
    </source>
</evidence>
<accession>A0ABN6P6Y9</accession>
<name>A0ABN6P6Y9_9PROT</name>
<organism evidence="1 2">
    <name type="scientific">Roseomonas fluvialis</name>
    <dbReference type="NCBI Taxonomy" id="1750527"/>
    <lineage>
        <taxon>Bacteria</taxon>
        <taxon>Pseudomonadati</taxon>
        <taxon>Pseudomonadota</taxon>
        <taxon>Alphaproteobacteria</taxon>
        <taxon>Acetobacterales</taxon>
        <taxon>Roseomonadaceae</taxon>
        <taxon>Roseomonas</taxon>
    </lineage>
</organism>
<dbReference type="SUPFAM" id="SSF143081">
    <property type="entry name" value="BB1717-like"/>
    <property type="match status" value="1"/>
</dbReference>
<keyword evidence="2" id="KW-1185">Reference proteome</keyword>
<dbReference type="InterPro" id="IPR036590">
    <property type="entry name" value="SRAP-like"/>
</dbReference>